<dbReference type="InterPro" id="IPR011257">
    <property type="entry name" value="DNA_glycosylase"/>
</dbReference>
<name>A0A5C5V0E5_9BACT</name>
<protein>
    <recommendedName>
        <fullName evidence="2">DNA-(apurinic or apyrimidinic site) lyase</fullName>
        <ecNumber evidence="2">4.2.99.18</ecNumber>
    </recommendedName>
</protein>
<evidence type="ECO:0000256" key="2">
    <source>
        <dbReference type="ARBA" id="ARBA00012720"/>
    </source>
</evidence>
<organism evidence="5 6">
    <name type="scientific">Posidoniimonas corsicana</name>
    <dbReference type="NCBI Taxonomy" id="1938618"/>
    <lineage>
        <taxon>Bacteria</taxon>
        <taxon>Pseudomonadati</taxon>
        <taxon>Planctomycetota</taxon>
        <taxon>Planctomycetia</taxon>
        <taxon>Pirellulales</taxon>
        <taxon>Lacipirellulaceae</taxon>
        <taxon>Posidoniimonas</taxon>
    </lineage>
</organism>
<dbReference type="SUPFAM" id="SSF48150">
    <property type="entry name" value="DNA-glycosylase"/>
    <property type="match status" value="1"/>
</dbReference>
<evidence type="ECO:0000313" key="6">
    <source>
        <dbReference type="Proteomes" id="UP000316714"/>
    </source>
</evidence>
<dbReference type="RefSeq" id="WP_197531678.1">
    <property type="nucleotide sequence ID" value="NZ_SIHJ01000004.1"/>
</dbReference>
<dbReference type="AlphaFoldDB" id="A0A5C5V0E5"/>
<dbReference type="Gene3D" id="1.10.340.30">
    <property type="entry name" value="Hypothetical protein, domain 2"/>
    <property type="match status" value="1"/>
</dbReference>
<dbReference type="EC" id="4.2.99.18" evidence="2"/>
<comment type="catalytic activity">
    <reaction evidence="3">
        <text>2'-deoxyribonucleotide-(2'-deoxyribose 5'-phosphate)-2'-deoxyribonucleotide-DNA = a 3'-end 2'-deoxyribonucleotide-(2,3-dehydro-2,3-deoxyribose 5'-phosphate)-DNA + a 5'-end 5'-phospho-2'-deoxyribonucleoside-DNA + H(+)</text>
        <dbReference type="Rhea" id="RHEA:66592"/>
        <dbReference type="Rhea" id="RHEA-COMP:13180"/>
        <dbReference type="Rhea" id="RHEA-COMP:16897"/>
        <dbReference type="Rhea" id="RHEA-COMP:17067"/>
        <dbReference type="ChEBI" id="CHEBI:15378"/>
        <dbReference type="ChEBI" id="CHEBI:136412"/>
        <dbReference type="ChEBI" id="CHEBI:157695"/>
        <dbReference type="ChEBI" id="CHEBI:167181"/>
        <dbReference type="EC" id="4.2.99.18"/>
    </reaction>
</comment>
<evidence type="ECO:0000256" key="1">
    <source>
        <dbReference type="ARBA" id="ARBA00010679"/>
    </source>
</evidence>
<accession>A0A5C5V0E5</accession>
<dbReference type="PANTHER" id="PTHR10242">
    <property type="entry name" value="8-OXOGUANINE DNA GLYCOSYLASE"/>
    <property type="match status" value="1"/>
</dbReference>
<dbReference type="EMBL" id="SIHJ01000004">
    <property type="protein sequence ID" value="TWT31247.1"/>
    <property type="molecule type" value="Genomic_DNA"/>
</dbReference>
<proteinExistence type="inferred from homology"/>
<feature type="domain" description="HhH-GPD" evidence="4">
    <location>
        <begin position="123"/>
        <end position="256"/>
    </location>
</feature>
<evidence type="ECO:0000256" key="3">
    <source>
        <dbReference type="ARBA" id="ARBA00044632"/>
    </source>
</evidence>
<gene>
    <name evidence="5" type="ORF">KOR34_46230</name>
</gene>
<reference evidence="5 6" key="1">
    <citation type="submission" date="2019-02" db="EMBL/GenBank/DDBJ databases">
        <title>Deep-cultivation of Planctomycetes and their phenomic and genomic characterization uncovers novel biology.</title>
        <authorList>
            <person name="Wiegand S."/>
            <person name="Jogler M."/>
            <person name="Boedeker C."/>
            <person name="Pinto D."/>
            <person name="Vollmers J."/>
            <person name="Rivas-Marin E."/>
            <person name="Kohn T."/>
            <person name="Peeters S.H."/>
            <person name="Heuer A."/>
            <person name="Rast P."/>
            <person name="Oberbeckmann S."/>
            <person name="Bunk B."/>
            <person name="Jeske O."/>
            <person name="Meyerdierks A."/>
            <person name="Storesund J.E."/>
            <person name="Kallscheuer N."/>
            <person name="Luecker S."/>
            <person name="Lage O.M."/>
            <person name="Pohl T."/>
            <person name="Merkel B.J."/>
            <person name="Hornburger P."/>
            <person name="Mueller R.-W."/>
            <person name="Bruemmer F."/>
            <person name="Labrenz M."/>
            <person name="Spormann A.M."/>
            <person name="Op Den Camp H."/>
            <person name="Overmann J."/>
            <person name="Amann R."/>
            <person name="Jetten M.S.M."/>
            <person name="Mascher T."/>
            <person name="Medema M.H."/>
            <person name="Devos D.P."/>
            <person name="Kaster A.-K."/>
            <person name="Ovreas L."/>
            <person name="Rohde M."/>
            <person name="Galperin M.Y."/>
            <person name="Jogler C."/>
        </authorList>
    </citation>
    <scope>NUCLEOTIDE SEQUENCE [LARGE SCALE GENOMIC DNA]</scope>
    <source>
        <strain evidence="5 6">KOR34</strain>
    </source>
</reference>
<dbReference type="CDD" id="cd00056">
    <property type="entry name" value="ENDO3c"/>
    <property type="match status" value="1"/>
</dbReference>
<dbReference type="GO" id="GO:0140078">
    <property type="term" value="F:class I DNA-(apurinic or apyrimidinic site) endonuclease activity"/>
    <property type="evidence" value="ECO:0007669"/>
    <property type="project" value="UniProtKB-EC"/>
</dbReference>
<comment type="similarity">
    <text evidence="1">Belongs to the type-1 OGG1 family.</text>
</comment>
<comment type="caution">
    <text evidence="5">The sequence shown here is derived from an EMBL/GenBank/DDBJ whole genome shotgun (WGS) entry which is preliminary data.</text>
</comment>
<dbReference type="GO" id="GO:0006285">
    <property type="term" value="P:base-excision repair, AP site formation"/>
    <property type="evidence" value="ECO:0007669"/>
    <property type="project" value="TreeGrafter"/>
</dbReference>
<dbReference type="GO" id="GO:0034039">
    <property type="term" value="F:8-oxo-7,8-dihydroguanine DNA N-glycosylase activity"/>
    <property type="evidence" value="ECO:0007669"/>
    <property type="project" value="TreeGrafter"/>
</dbReference>
<evidence type="ECO:0000259" key="4">
    <source>
        <dbReference type="Pfam" id="PF00730"/>
    </source>
</evidence>
<sequence>MPSNLTIRVPADFELKRAVCSYGYFLLAPNLWLPDQQKLLRPLTLGGRIVGVGVTQPGGRGAPLRVACDTKLPRADQAAVRAALVRMLRPDEDLAAWNRLNPAARRRGFGRMFRSPTLFEDLVKTITGCNVTWRNTMSMNRHLTAKVGRGAFPTPAQLARLTPSRLKQSCRVGYRAARIINLARAFERGAVDPDWFESPARETAELREALLRLEGFGPYAAANMLQLLGHYDHLPIDTETYRHYCHVTGVERPKNDKLLDPLIHERYDPLAPYQFLAYWFEIWRDYERRYGDAWTWDPATTGANFTAAVLNK</sequence>
<dbReference type="InterPro" id="IPR052054">
    <property type="entry name" value="Oxidative_DNA_repair_enzyme"/>
</dbReference>
<keyword evidence="6" id="KW-1185">Reference proteome</keyword>
<dbReference type="Pfam" id="PF00730">
    <property type="entry name" value="HhH-GPD"/>
    <property type="match status" value="1"/>
</dbReference>
<evidence type="ECO:0000313" key="5">
    <source>
        <dbReference type="EMBL" id="TWT31247.1"/>
    </source>
</evidence>
<dbReference type="Proteomes" id="UP000316714">
    <property type="component" value="Unassembled WGS sequence"/>
</dbReference>
<dbReference type="PANTHER" id="PTHR10242:SF4">
    <property type="entry name" value="OS07G0657600 PROTEIN"/>
    <property type="match status" value="1"/>
</dbReference>
<dbReference type="InterPro" id="IPR003265">
    <property type="entry name" value="HhH-GPD_domain"/>
</dbReference>